<feature type="domain" description="NAD-dependent epimerase/dehydratase" evidence="10">
    <location>
        <begin position="7"/>
        <end position="238"/>
    </location>
</feature>
<comment type="similarity">
    <text evidence="2 9">Belongs to the NAD(P)-dependent epimerase/dehydratase family. Fucose synthase subfamily.</text>
</comment>
<dbReference type="eggNOG" id="COG0451">
    <property type="taxonomic scope" value="Bacteria"/>
</dbReference>
<evidence type="ECO:0000313" key="11">
    <source>
        <dbReference type="EMBL" id="ACC71643.1"/>
    </source>
</evidence>
<name>B2JGB5_PARP8</name>
<evidence type="ECO:0000256" key="9">
    <source>
        <dbReference type="HAMAP-Rule" id="MF_00956"/>
    </source>
</evidence>
<feature type="site" description="Important for catalytic activity" evidence="9">
    <location>
        <position position="108"/>
    </location>
</feature>
<evidence type="ECO:0000256" key="4">
    <source>
        <dbReference type="ARBA" id="ARBA00022857"/>
    </source>
</evidence>
<comment type="catalytic activity">
    <reaction evidence="8 9">
        <text>GDP-beta-L-fucose + NADP(+) = GDP-4-dehydro-alpha-D-rhamnose + NADPH + H(+)</text>
        <dbReference type="Rhea" id="RHEA:18885"/>
        <dbReference type="ChEBI" id="CHEBI:15378"/>
        <dbReference type="ChEBI" id="CHEBI:57273"/>
        <dbReference type="ChEBI" id="CHEBI:57783"/>
        <dbReference type="ChEBI" id="CHEBI:57964"/>
        <dbReference type="ChEBI" id="CHEBI:58349"/>
        <dbReference type="EC" id="1.1.1.271"/>
    </reaction>
</comment>
<dbReference type="RefSeq" id="WP_012401847.1">
    <property type="nucleotide sequence ID" value="NC_010622.1"/>
</dbReference>
<dbReference type="InterPro" id="IPR001509">
    <property type="entry name" value="Epimerase_deHydtase"/>
</dbReference>
<dbReference type="EC" id="1.1.1.271" evidence="3 9"/>
<dbReference type="EMBL" id="CP001043">
    <property type="protein sequence ID" value="ACC71643.1"/>
    <property type="molecule type" value="Genomic_DNA"/>
</dbReference>
<dbReference type="CDD" id="cd05239">
    <property type="entry name" value="GDP_FS_SDR_e"/>
    <property type="match status" value="1"/>
</dbReference>
<dbReference type="GO" id="GO:0042351">
    <property type="term" value="P:'de novo' GDP-L-fucose biosynthetic process"/>
    <property type="evidence" value="ECO:0007669"/>
    <property type="project" value="UniProtKB-UniRule"/>
</dbReference>
<comment type="caution">
    <text evidence="9">Lacks conserved residue(s) required for the propagation of feature annotation.</text>
</comment>
<evidence type="ECO:0000259" key="10">
    <source>
        <dbReference type="Pfam" id="PF01370"/>
    </source>
</evidence>
<dbReference type="FunFam" id="3.40.50.720:FF:000101">
    <property type="entry name" value="GDP-L-fucose synthase"/>
    <property type="match status" value="1"/>
</dbReference>
<accession>B2JGB5</accession>
<comment type="pathway">
    <text evidence="1 9">Nucleotide-sugar biosynthesis; GDP-L-fucose biosynthesis via de novo pathway; GDP-L-fucose from GDP-alpha-D-mannose: step 2/2.</text>
</comment>
<evidence type="ECO:0000256" key="1">
    <source>
        <dbReference type="ARBA" id="ARBA00004883"/>
    </source>
</evidence>
<reference evidence="12" key="1">
    <citation type="journal article" date="2014" name="Stand. Genomic Sci.">
        <title>Complete genome sequence of Burkholderia phymatum STM815(T), a broad host range and efficient nitrogen-fixing symbiont of Mimosa species.</title>
        <authorList>
            <person name="Moulin L."/>
            <person name="Klonowska A."/>
            <person name="Caroline B."/>
            <person name="Booth K."/>
            <person name="Vriezen J.A."/>
            <person name="Melkonian R."/>
            <person name="James E.K."/>
            <person name="Young J.P."/>
            <person name="Bena G."/>
            <person name="Hauser L."/>
            <person name="Land M."/>
            <person name="Kyrpides N."/>
            <person name="Bruce D."/>
            <person name="Chain P."/>
            <person name="Copeland A."/>
            <person name="Pitluck S."/>
            <person name="Woyke T."/>
            <person name="Lizotte-Waniewski M."/>
            <person name="Bristow J."/>
            <person name="Riley M."/>
        </authorList>
    </citation>
    <scope>NUCLEOTIDE SEQUENCE [LARGE SCALE GENOMIC DNA]</scope>
    <source>
        <strain evidence="12">DSM 17167 / CIP 108236 / LMG 21445 / STM815</strain>
    </source>
</reference>
<evidence type="ECO:0000256" key="7">
    <source>
        <dbReference type="ARBA" id="ARBA00023268"/>
    </source>
</evidence>
<protein>
    <recommendedName>
        <fullName evidence="3 9">GDP-L-fucose synthase</fullName>
        <ecNumber evidence="3 9">1.1.1.271</ecNumber>
    </recommendedName>
    <alternativeName>
        <fullName evidence="9">GDP-4-keto-6-deoxy-D-mannose-3,5-epimerase-4-reductase</fullName>
    </alternativeName>
</protein>
<feature type="binding site" evidence="9">
    <location>
        <position position="210"/>
    </location>
    <ligand>
        <name>substrate</name>
    </ligand>
</feature>
<dbReference type="Proteomes" id="UP000001192">
    <property type="component" value="Chromosome 1"/>
</dbReference>
<keyword evidence="6 9" id="KW-0413">Isomerase</keyword>
<evidence type="ECO:0000256" key="8">
    <source>
        <dbReference type="ARBA" id="ARBA00051935"/>
    </source>
</evidence>
<dbReference type="UniPathway" id="UPA00128">
    <property type="reaction ID" value="UER00191"/>
</dbReference>
<dbReference type="KEGG" id="bph:Bphy_2470"/>
<organism evidence="11 12">
    <name type="scientific">Paraburkholderia phymatum (strain DSM 17167 / CIP 108236 / LMG 21445 / STM815)</name>
    <name type="common">Burkholderia phymatum</name>
    <dbReference type="NCBI Taxonomy" id="391038"/>
    <lineage>
        <taxon>Bacteria</taxon>
        <taxon>Pseudomonadati</taxon>
        <taxon>Pseudomonadota</taxon>
        <taxon>Betaproteobacteria</taxon>
        <taxon>Burkholderiales</taxon>
        <taxon>Burkholderiaceae</taxon>
        <taxon>Paraburkholderia</taxon>
    </lineage>
</organism>
<dbReference type="PANTHER" id="PTHR43238">
    <property type="entry name" value="GDP-L-FUCOSE SYNTHASE"/>
    <property type="match status" value="1"/>
</dbReference>
<dbReference type="AlphaFoldDB" id="B2JGB5"/>
<feature type="binding site" evidence="9">
    <location>
        <position position="141"/>
    </location>
    <ligand>
        <name>NADP(+)</name>
        <dbReference type="ChEBI" id="CHEBI:58349"/>
    </ligand>
</feature>
<keyword evidence="7 9" id="KW-0511">Multifunctional enzyme</keyword>
<dbReference type="GO" id="GO:0016853">
    <property type="term" value="F:isomerase activity"/>
    <property type="evidence" value="ECO:0007669"/>
    <property type="project" value="UniProtKB-KW"/>
</dbReference>
<evidence type="ECO:0000256" key="2">
    <source>
        <dbReference type="ARBA" id="ARBA00005959"/>
    </source>
</evidence>
<dbReference type="Gene3D" id="3.90.25.10">
    <property type="entry name" value="UDP-galactose 4-epimerase, domain 1"/>
    <property type="match status" value="1"/>
</dbReference>
<dbReference type="GO" id="GO:0070401">
    <property type="term" value="F:NADP+ binding"/>
    <property type="evidence" value="ECO:0007669"/>
    <property type="project" value="UniProtKB-UniRule"/>
</dbReference>
<feature type="binding site" evidence="9">
    <location>
        <position position="203"/>
    </location>
    <ligand>
        <name>substrate</name>
    </ligand>
</feature>
<dbReference type="InterPro" id="IPR028614">
    <property type="entry name" value="GDP_fucose/colitose_synth"/>
</dbReference>
<dbReference type="HAMAP" id="MF_00956">
    <property type="entry name" value="GDP_fucose_synth"/>
    <property type="match status" value="1"/>
</dbReference>
<feature type="binding site" evidence="9">
    <location>
        <position position="180"/>
    </location>
    <ligand>
        <name>NADP(+)</name>
        <dbReference type="ChEBI" id="CHEBI:58349"/>
    </ligand>
</feature>
<feature type="binding site" evidence="9">
    <location>
        <begin position="164"/>
        <end position="167"/>
    </location>
    <ligand>
        <name>NADP(+)</name>
        <dbReference type="ChEBI" id="CHEBI:58349"/>
    </ligand>
</feature>
<evidence type="ECO:0000256" key="3">
    <source>
        <dbReference type="ARBA" id="ARBA00012371"/>
    </source>
</evidence>
<feature type="active site" description="Proton donor/acceptor" evidence="9">
    <location>
        <position position="137"/>
    </location>
</feature>
<feature type="site" description="Important for catalytic activity" evidence="9">
    <location>
        <position position="110"/>
    </location>
</feature>
<proteinExistence type="inferred from homology"/>
<dbReference type="Pfam" id="PF01370">
    <property type="entry name" value="Epimerase"/>
    <property type="match status" value="1"/>
</dbReference>
<dbReference type="SUPFAM" id="SSF51735">
    <property type="entry name" value="NAD(P)-binding Rossmann-fold domains"/>
    <property type="match status" value="1"/>
</dbReference>
<keyword evidence="5 9" id="KW-0560">Oxidoreductase</keyword>
<dbReference type="Gene3D" id="3.40.50.720">
    <property type="entry name" value="NAD(P)-binding Rossmann-like Domain"/>
    <property type="match status" value="1"/>
</dbReference>
<dbReference type="PANTHER" id="PTHR43238:SF1">
    <property type="entry name" value="GDP-L-FUCOSE SYNTHASE"/>
    <property type="match status" value="1"/>
</dbReference>
<sequence length="331" mass="36424">MNKNARIFVAGHRGMVGSALVRKLDASGYRNLVTRTHAELDLTDQAAVNRFFECEQIDVVLLAAARVGGILANATQPGEFLYENLVIETNVIHAAYRANVDRLVFFGSSCIYPKLCPQPILESYLLTSELEPTNDAYAIAKIAGLKLCDAYNREYGTRYVALMPTNLYGPNDNYDLKNSHVLPALIRKAHEARLHGDRSLIVWGSGTPRREFLHVDDLAAATLFVLEHDVNTGVFNVGVGEDLSIRELAQTVCDVVGFEGDLQFDASKPDGTPRKLLDVSRLAAMGWRASIGLAEGIGNTYREFAARYDEKYGDKHGETRAAPSFAMAARV</sequence>
<evidence type="ECO:0000313" key="12">
    <source>
        <dbReference type="Proteomes" id="UP000001192"/>
    </source>
</evidence>
<keyword evidence="12" id="KW-1185">Reference proteome</keyword>
<keyword evidence="4 9" id="KW-0521">NADP</keyword>
<comment type="function">
    <text evidence="9">Catalyzes the two-step NADP-dependent conversion of GDP-4-dehydro-6-deoxy-D-mannose to GDP-fucose, involving an epimerase and a reductase reaction.</text>
</comment>
<evidence type="ECO:0000256" key="6">
    <source>
        <dbReference type="ARBA" id="ARBA00023235"/>
    </source>
</evidence>
<dbReference type="OrthoDB" id="9811425at2"/>
<dbReference type="GO" id="GO:0050577">
    <property type="term" value="F:GDP-L-fucose synthase activity"/>
    <property type="evidence" value="ECO:0007669"/>
    <property type="project" value="UniProtKB-UniRule"/>
</dbReference>
<feature type="binding site" evidence="9">
    <location>
        <begin position="11"/>
        <end position="17"/>
    </location>
    <ligand>
        <name>NADP(+)</name>
        <dbReference type="ChEBI" id="CHEBI:58349"/>
    </ligand>
</feature>
<feature type="binding site" evidence="9">
    <location>
        <position position="270"/>
    </location>
    <ligand>
        <name>substrate</name>
    </ligand>
</feature>
<dbReference type="InterPro" id="IPR036291">
    <property type="entry name" value="NAD(P)-bd_dom_sf"/>
</dbReference>
<gene>
    <name evidence="9" type="primary">fcl</name>
    <name evidence="11" type="ordered locus">Bphy_2470</name>
</gene>
<evidence type="ECO:0000256" key="5">
    <source>
        <dbReference type="ARBA" id="ARBA00023002"/>
    </source>
</evidence>
<dbReference type="HOGENOM" id="CLU_007383_18_0_4"/>
<dbReference type="STRING" id="391038.Bphy_2470"/>
<feature type="binding site" evidence="9">
    <location>
        <position position="188"/>
    </location>
    <ligand>
        <name>substrate</name>
    </ligand>
</feature>